<dbReference type="Proteomes" id="UP000229449">
    <property type="component" value="Unassembled WGS sequence"/>
</dbReference>
<gene>
    <name evidence="8" type="ORF">COY69_01400</name>
</gene>
<dbReference type="InterPro" id="IPR017896">
    <property type="entry name" value="4Fe4S_Fe-S-bd"/>
</dbReference>
<dbReference type="GO" id="GO:0009055">
    <property type="term" value="F:electron transfer activity"/>
    <property type="evidence" value="ECO:0007669"/>
    <property type="project" value="UniProtKB-UniRule"/>
</dbReference>
<keyword evidence="3 6" id="KW-0249">Electron transport</keyword>
<comment type="caution">
    <text evidence="8">The sequence shown here is derived from an EMBL/GenBank/DDBJ whole genome shotgun (WGS) entry which is preliminary data.</text>
</comment>
<dbReference type="Pfam" id="PF13370">
    <property type="entry name" value="Fer4_13"/>
    <property type="match status" value="1"/>
</dbReference>
<accession>A0A2M7RA92</accession>
<dbReference type="PROSITE" id="PS51379">
    <property type="entry name" value="4FE4S_FER_2"/>
    <property type="match status" value="1"/>
</dbReference>
<dbReference type="InterPro" id="IPR001080">
    <property type="entry name" value="3Fe4S_ferredoxin"/>
</dbReference>
<dbReference type="SUPFAM" id="SSF54862">
    <property type="entry name" value="4Fe-4S ferredoxins"/>
    <property type="match status" value="1"/>
</dbReference>
<reference evidence="9" key="1">
    <citation type="submission" date="2017-09" db="EMBL/GenBank/DDBJ databases">
        <title>Depth-based differentiation of microbial function through sediment-hosted aquifers and enrichment of novel symbionts in the deep terrestrial subsurface.</title>
        <authorList>
            <person name="Probst A.J."/>
            <person name="Ladd B."/>
            <person name="Jarett J.K."/>
            <person name="Geller-Mcgrath D.E."/>
            <person name="Sieber C.M.K."/>
            <person name="Emerson J.B."/>
            <person name="Anantharaman K."/>
            <person name="Thomas B.C."/>
            <person name="Malmstrom R."/>
            <person name="Stieglmeier M."/>
            <person name="Klingl A."/>
            <person name="Woyke T."/>
            <person name="Ryan C.M."/>
            <person name="Banfield J.F."/>
        </authorList>
    </citation>
    <scope>NUCLEOTIDE SEQUENCE [LARGE SCALE GENOMIC DNA]</scope>
</reference>
<dbReference type="PRINTS" id="PR00352">
    <property type="entry name" value="3FE4SFRDOXIN"/>
</dbReference>
<proteinExistence type="predicted"/>
<name>A0A2M7RA92_9BACT</name>
<dbReference type="Gene3D" id="3.30.70.20">
    <property type="match status" value="1"/>
</dbReference>
<evidence type="ECO:0000256" key="3">
    <source>
        <dbReference type="ARBA" id="ARBA00022982"/>
    </source>
</evidence>
<keyword evidence="5 6" id="KW-0411">Iron-sulfur</keyword>
<evidence type="ECO:0000259" key="7">
    <source>
        <dbReference type="PROSITE" id="PS51379"/>
    </source>
</evidence>
<evidence type="ECO:0000313" key="8">
    <source>
        <dbReference type="EMBL" id="PIY93481.1"/>
    </source>
</evidence>
<evidence type="ECO:0000256" key="2">
    <source>
        <dbReference type="ARBA" id="ARBA00022723"/>
    </source>
</evidence>
<comment type="function">
    <text evidence="6">Ferredoxins are iron-sulfur proteins that transfer electrons in a wide variety of metabolic reactions.</text>
</comment>
<dbReference type="EMBL" id="PFMA01000035">
    <property type="protein sequence ID" value="PIY93481.1"/>
    <property type="molecule type" value="Genomic_DNA"/>
</dbReference>
<dbReference type="AlphaFoldDB" id="A0A2M7RA92"/>
<evidence type="ECO:0000313" key="9">
    <source>
        <dbReference type="Proteomes" id="UP000229449"/>
    </source>
</evidence>
<evidence type="ECO:0000256" key="4">
    <source>
        <dbReference type="ARBA" id="ARBA00023004"/>
    </source>
</evidence>
<dbReference type="GO" id="GO:0051536">
    <property type="term" value="F:iron-sulfur cluster binding"/>
    <property type="evidence" value="ECO:0007669"/>
    <property type="project" value="UniProtKB-KW"/>
</dbReference>
<evidence type="ECO:0000256" key="1">
    <source>
        <dbReference type="ARBA" id="ARBA00022448"/>
    </source>
</evidence>
<sequence>MDSKKIHINKDLCTGCGTCLAVAPGCFTLNDDFKVELLPKINESDENIELAQESCPAEAISIF</sequence>
<evidence type="ECO:0000256" key="6">
    <source>
        <dbReference type="RuleBase" id="RU368020"/>
    </source>
</evidence>
<dbReference type="InterPro" id="IPR051269">
    <property type="entry name" value="Fe-S_cluster_ET"/>
</dbReference>
<dbReference type="GO" id="GO:0005506">
    <property type="term" value="F:iron ion binding"/>
    <property type="evidence" value="ECO:0007669"/>
    <property type="project" value="UniProtKB-UniRule"/>
</dbReference>
<keyword evidence="4 6" id="KW-0408">Iron</keyword>
<dbReference type="PANTHER" id="PTHR36923">
    <property type="entry name" value="FERREDOXIN"/>
    <property type="match status" value="1"/>
</dbReference>
<organism evidence="8 9">
    <name type="scientific">Candidatus Magasanikbacteria bacterium CG_4_10_14_0_8_um_filter_32_14</name>
    <dbReference type="NCBI Taxonomy" id="1974640"/>
    <lineage>
        <taxon>Bacteria</taxon>
        <taxon>Candidatus Magasanikiibacteriota</taxon>
    </lineage>
</organism>
<keyword evidence="2 6" id="KW-0479">Metal-binding</keyword>
<keyword evidence="1 6" id="KW-0813">Transport</keyword>
<protein>
    <recommendedName>
        <fullName evidence="6">Ferredoxin</fullName>
    </recommendedName>
</protein>
<evidence type="ECO:0000256" key="5">
    <source>
        <dbReference type="ARBA" id="ARBA00023014"/>
    </source>
</evidence>
<feature type="domain" description="4Fe-4S ferredoxin-type" evidence="7">
    <location>
        <begin position="4"/>
        <end position="32"/>
    </location>
</feature>
<dbReference type="PANTHER" id="PTHR36923:SF3">
    <property type="entry name" value="FERREDOXIN"/>
    <property type="match status" value="1"/>
</dbReference>